<protein>
    <recommendedName>
        <fullName evidence="3">DsrH like protein</fullName>
    </recommendedName>
</protein>
<sequence>MKNSTLFLIQSPYNNVNKILDELAHMAKVDDHIVMMGDSVLQVTDAVVDTYPNIYFLSNEQSLLQDNLKERVNILEYAQFANLVLQFQRCITLK</sequence>
<reference evidence="1" key="1">
    <citation type="submission" date="2023-06" db="EMBL/GenBank/DDBJ databases">
        <title>Two novel species of Acinetobacter isolated from motorbike repairing workshop in Vietnam.</title>
        <authorList>
            <person name="Le N.T.T."/>
        </authorList>
    </citation>
    <scope>NUCLEOTIDE SEQUENCE</scope>
    <source>
        <strain evidence="1">VNH17</strain>
    </source>
</reference>
<name>A0ABT7WKK6_9GAMM</name>
<organism evidence="1 2">
    <name type="scientific">Acinetobacter thutiue</name>
    <dbReference type="NCBI Taxonomy" id="2998078"/>
    <lineage>
        <taxon>Bacteria</taxon>
        <taxon>Pseudomonadati</taxon>
        <taxon>Pseudomonadota</taxon>
        <taxon>Gammaproteobacteria</taxon>
        <taxon>Moraxellales</taxon>
        <taxon>Moraxellaceae</taxon>
        <taxon>Acinetobacter</taxon>
    </lineage>
</organism>
<dbReference type="SUPFAM" id="SSF75169">
    <property type="entry name" value="DsrEFH-like"/>
    <property type="match status" value="1"/>
</dbReference>
<evidence type="ECO:0008006" key="3">
    <source>
        <dbReference type="Google" id="ProtNLM"/>
    </source>
</evidence>
<dbReference type="InterPro" id="IPR027396">
    <property type="entry name" value="DsrEFH-like"/>
</dbReference>
<evidence type="ECO:0000313" key="2">
    <source>
        <dbReference type="Proteomes" id="UP001168524"/>
    </source>
</evidence>
<gene>
    <name evidence="1" type="ORF">QTA56_03045</name>
</gene>
<dbReference type="EMBL" id="JAUDZE010000001">
    <property type="protein sequence ID" value="MDN0013215.1"/>
    <property type="molecule type" value="Genomic_DNA"/>
</dbReference>
<keyword evidence="2" id="KW-1185">Reference proteome</keyword>
<proteinExistence type="predicted"/>
<accession>A0ABT7WKK6</accession>
<dbReference type="Gene3D" id="3.40.1260.10">
    <property type="entry name" value="DsrEFH-like"/>
    <property type="match status" value="1"/>
</dbReference>
<evidence type="ECO:0000313" key="1">
    <source>
        <dbReference type="EMBL" id="MDN0013215.1"/>
    </source>
</evidence>
<dbReference type="Proteomes" id="UP001168524">
    <property type="component" value="Unassembled WGS sequence"/>
</dbReference>
<comment type="caution">
    <text evidence="1">The sequence shown here is derived from an EMBL/GenBank/DDBJ whole genome shotgun (WGS) entry which is preliminary data.</text>
</comment>
<dbReference type="RefSeq" id="WP_267979472.1">
    <property type="nucleotide sequence ID" value="NZ_JAPQKF010000001.1"/>
</dbReference>